<evidence type="ECO:0000256" key="7">
    <source>
        <dbReference type="ARBA" id="ARBA00023136"/>
    </source>
</evidence>
<evidence type="ECO:0000256" key="1">
    <source>
        <dbReference type="ARBA" id="ARBA00004651"/>
    </source>
</evidence>
<evidence type="ECO:0000256" key="6">
    <source>
        <dbReference type="ARBA" id="ARBA00022989"/>
    </source>
</evidence>
<dbReference type="InterPro" id="IPR038731">
    <property type="entry name" value="RgtA/B/C-like"/>
</dbReference>
<feature type="transmembrane region" description="Helical" evidence="8">
    <location>
        <begin position="74"/>
        <end position="95"/>
    </location>
</feature>
<name>A0AAU8A3L3_9BURK</name>
<dbReference type="AlphaFoldDB" id="A0AAU8A3L3"/>
<dbReference type="InterPro" id="IPR050297">
    <property type="entry name" value="LipidA_mod_glycosyltrf_83"/>
</dbReference>
<keyword evidence="5 8" id="KW-0812">Transmembrane</keyword>
<evidence type="ECO:0000259" key="9">
    <source>
        <dbReference type="Pfam" id="PF13231"/>
    </source>
</evidence>
<feature type="transmembrane region" description="Helical" evidence="8">
    <location>
        <begin position="291"/>
        <end position="309"/>
    </location>
</feature>
<keyword evidence="2" id="KW-1003">Cell membrane</keyword>
<protein>
    <submittedName>
        <fullName evidence="10">Glycosyltransferase family 39 protein</fullName>
    </submittedName>
</protein>
<feature type="domain" description="Glycosyltransferase RgtA/B/C/D-like" evidence="9">
    <location>
        <begin position="54"/>
        <end position="232"/>
    </location>
</feature>
<feature type="transmembrane region" description="Helical" evidence="8">
    <location>
        <begin position="345"/>
        <end position="369"/>
    </location>
</feature>
<evidence type="ECO:0000256" key="2">
    <source>
        <dbReference type="ARBA" id="ARBA00022475"/>
    </source>
</evidence>
<feature type="transmembrane region" description="Helical" evidence="8">
    <location>
        <begin position="254"/>
        <end position="279"/>
    </location>
</feature>
<sequence length="511" mass="56788">MSSPVSKQSPFTWSLILVLLGTAIHLVLGFTTELSVDEAHYALYANHLAWSYFDHPPLVGWIQWPLVAINAPDGILRLIPITLWMISCLLVYQIADQLNTYCSNRSLFIKRVDHNNPSFAGLAAVAIIVFAPLPHVLAVGLVPDSLLTPLSLGVLWMALQWLKQDGQLRFYQWIILGLLFGLAGLSKYTAILFVLAFAIACISIPRFTFLKQAGFYSAIAIALLLISPVLLWNAQHDWISFKYQIDHGSGGTWLWRRVAAFVGAQVMVFGFLPLLGLWLYSRAIGFSVRPFVSILLVFFVLPFSVFAILSGGGGLPHWTTPAWFCLAPIAGLGLAQWWQSGKRWLISLILAVQGTLVISGLTLVMTAGYPIASQFKTNPLADLYGWRSASTRANLLVNELKASGIAVQNWTLASRVAWYAKPTPIFVLDDRQDQFDLWFGKLPEGSNVILLNWSEMSFKAPVGEGQFRTCRPLDRLRIAHLGQALSQFELSYCQGWGGKSKPEREALSLRP</sequence>
<dbReference type="PANTHER" id="PTHR33908">
    <property type="entry name" value="MANNOSYLTRANSFERASE YKCB-RELATED"/>
    <property type="match status" value="1"/>
</dbReference>
<accession>A0AAU8A3L3</accession>
<dbReference type="GO" id="GO:0009103">
    <property type="term" value="P:lipopolysaccharide biosynthetic process"/>
    <property type="evidence" value="ECO:0007669"/>
    <property type="project" value="UniProtKB-ARBA"/>
</dbReference>
<evidence type="ECO:0000256" key="5">
    <source>
        <dbReference type="ARBA" id="ARBA00022692"/>
    </source>
</evidence>
<proteinExistence type="predicted"/>
<keyword evidence="3" id="KW-0328">Glycosyltransferase</keyword>
<evidence type="ECO:0000256" key="4">
    <source>
        <dbReference type="ARBA" id="ARBA00022679"/>
    </source>
</evidence>
<feature type="transmembrane region" description="Helical" evidence="8">
    <location>
        <begin position="116"/>
        <end position="142"/>
    </location>
</feature>
<organism evidence="10">
    <name type="scientific">Polynucleobacter sp. UK-FUSCHL-C3</name>
    <dbReference type="NCBI Taxonomy" id="2955208"/>
    <lineage>
        <taxon>Bacteria</taxon>
        <taxon>Pseudomonadati</taxon>
        <taxon>Pseudomonadota</taxon>
        <taxon>Betaproteobacteria</taxon>
        <taxon>Burkholderiales</taxon>
        <taxon>Burkholderiaceae</taxon>
        <taxon>Polynucleobacter</taxon>
    </lineage>
</organism>
<dbReference type="Pfam" id="PF13231">
    <property type="entry name" value="PMT_2"/>
    <property type="match status" value="1"/>
</dbReference>
<feature type="transmembrane region" description="Helical" evidence="8">
    <location>
        <begin position="214"/>
        <end position="234"/>
    </location>
</feature>
<keyword evidence="6 8" id="KW-1133">Transmembrane helix</keyword>
<keyword evidence="4" id="KW-0808">Transferase</keyword>
<keyword evidence="7 8" id="KW-0472">Membrane</keyword>
<dbReference type="RefSeq" id="WP_353439469.1">
    <property type="nucleotide sequence ID" value="NZ_CP099959.1"/>
</dbReference>
<feature type="transmembrane region" description="Helical" evidence="8">
    <location>
        <begin position="170"/>
        <end position="202"/>
    </location>
</feature>
<evidence type="ECO:0000256" key="8">
    <source>
        <dbReference type="SAM" id="Phobius"/>
    </source>
</evidence>
<reference evidence="10" key="1">
    <citation type="submission" date="2022-06" db="EMBL/GenBank/DDBJ databases">
        <title>New Polynucleobacter species.</title>
        <authorList>
            <person name="Hahn M.W."/>
        </authorList>
    </citation>
    <scope>NUCLEOTIDE SEQUENCE</scope>
    <source>
        <strain evidence="10">UK-FUSCHL-C3</strain>
    </source>
</reference>
<evidence type="ECO:0000313" key="10">
    <source>
        <dbReference type="EMBL" id="XCC58276.1"/>
    </source>
</evidence>
<evidence type="ECO:0000256" key="3">
    <source>
        <dbReference type="ARBA" id="ARBA00022676"/>
    </source>
</evidence>
<feature type="transmembrane region" description="Helical" evidence="8">
    <location>
        <begin position="321"/>
        <end position="338"/>
    </location>
</feature>
<dbReference type="GO" id="GO:0016763">
    <property type="term" value="F:pentosyltransferase activity"/>
    <property type="evidence" value="ECO:0007669"/>
    <property type="project" value="TreeGrafter"/>
</dbReference>
<dbReference type="EMBL" id="CP099959">
    <property type="protein sequence ID" value="XCC58276.1"/>
    <property type="molecule type" value="Genomic_DNA"/>
</dbReference>
<dbReference type="GO" id="GO:0005886">
    <property type="term" value="C:plasma membrane"/>
    <property type="evidence" value="ECO:0007669"/>
    <property type="project" value="UniProtKB-SubCell"/>
</dbReference>
<dbReference type="PANTHER" id="PTHR33908:SF11">
    <property type="entry name" value="MEMBRANE PROTEIN"/>
    <property type="match status" value="1"/>
</dbReference>
<gene>
    <name evidence="10" type="ORF">NKE59_03020</name>
</gene>
<comment type="subcellular location">
    <subcellularLocation>
        <location evidence="1">Cell membrane</location>
        <topology evidence="1">Multi-pass membrane protein</topology>
    </subcellularLocation>
</comment>